<evidence type="ECO:0000313" key="3">
    <source>
        <dbReference type="Proteomes" id="UP000659654"/>
    </source>
</evidence>
<dbReference type="EMBL" id="CAJFCV020000001">
    <property type="protein sequence ID" value="CAG9082223.1"/>
    <property type="molecule type" value="Genomic_DNA"/>
</dbReference>
<proteinExistence type="predicted"/>
<feature type="region of interest" description="Disordered" evidence="1">
    <location>
        <begin position="42"/>
        <end position="85"/>
    </location>
</feature>
<sequence>MERREERRSGVPARLHARPLAHSEHIPNFGLVIRPAFGFRRPKTTMEREDRRSGVPARLHARPQRRSGVPARLHARPHRRSGVPARLHARPHAHAEHIPKFGLAVRPACGYRRPTTKITLRGHLKCLTTMVAVAGKPRPKVILSIIQAANLEKVLKSGVSLHGLTDHK</sequence>
<dbReference type="EMBL" id="CAJFDI010000001">
    <property type="protein sequence ID" value="CAD5208620.1"/>
    <property type="molecule type" value="Genomic_DNA"/>
</dbReference>
<reference evidence="2" key="1">
    <citation type="submission" date="2020-09" db="EMBL/GenBank/DDBJ databases">
        <authorList>
            <person name="Kikuchi T."/>
        </authorList>
    </citation>
    <scope>NUCLEOTIDE SEQUENCE</scope>
    <source>
        <strain evidence="2">Ka4C1</strain>
    </source>
</reference>
<gene>
    <name evidence="2" type="ORF">BXYJ_LOCUS856</name>
</gene>
<protein>
    <submittedName>
        <fullName evidence="2">(pine wood nematode) hypothetical protein</fullName>
    </submittedName>
</protein>
<evidence type="ECO:0000313" key="2">
    <source>
        <dbReference type="EMBL" id="CAD5208620.1"/>
    </source>
</evidence>
<comment type="caution">
    <text evidence="2">The sequence shown here is derived from an EMBL/GenBank/DDBJ whole genome shotgun (WGS) entry which is preliminary data.</text>
</comment>
<name>A0A7I8XGX0_BURXY</name>
<feature type="compositionally biased region" description="Basic and acidic residues" evidence="1">
    <location>
        <begin position="44"/>
        <end position="53"/>
    </location>
</feature>
<evidence type="ECO:0000256" key="1">
    <source>
        <dbReference type="SAM" id="MobiDB-lite"/>
    </source>
</evidence>
<dbReference type="Proteomes" id="UP000659654">
    <property type="component" value="Unassembled WGS sequence"/>
</dbReference>
<organism evidence="2 3">
    <name type="scientific">Bursaphelenchus xylophilus</name>
    <name type="common">Pinewood nematode worm</name>
    <name type="synonym">Aphelenchoides xylophilus</name>
    <dbReference type="NCBI Taxonomy" id="6326"/>
    <lineage>
        <taxon>Eukaryota</taxon>
        <taxon>Metazoa</taxon>
        <taxon>Ecdysozoa</taxon>
        <taxon>Nematoda</taxon>
        <taxon>Chromadorea</taxon>
        <taxon>Rhabditida</taxon>
        <taxon>Tylenchina</taxon>
        <taxon>Tylenchomorpha</taxon>
        <taxon>Aphelenchoidea</taxon>
        <taxon>Aphelenchoididae</taxon>
        <taxon>Bursaphelenchus</taxon>
    </lineage>
</organism>
<dbReference type="SMR" id="A0A7I8XGX0"/>
<accession>A0A7I8XGX0</accession>
<dbReference type="Proteomes" id="UP000582659">
    <property type="component" value="Unassembled WGS sequence"/>
</dbReference>
<feature type="compositionally biased region" description="Basic residues" evidence="1">
    <location>
        <begin position="73"/>
        <end position="85"/>
    </location>
</feature>
<dbReference type="AlphaFoldDB" id="A0A7I8XGX0"/>
<keyword evidence="3" id="KW-1185">Reference proteome</keyword>